<dbReference type="EMBL" id="MU118004">
    <property type="protein sequence ID" value="KAF9649017.1"/>
    <property type="molecule type" value="Genomic_DNA"/>
</dbReference>
<name>A0ACB6ZHF1_THEGA</name>
<evidence type="ECO:0000313" key="2">
    <source>
        <dbReference type="Proteomes" id="UP000886501"/>
    </source>
</evidence>
<reference evidence="1" key="1">
    <citation type="submission" date="2019-10" db="EMBL/GenBank/DDBJ databases">
        <authorList>
            <consortium name="DOE Joint Genome Institute"/>
            <person name="Kuo A."/>
            <person name="Miyauchi S."/>
            <person name="Kiss E."/>
            <person name="Drula E."/>
            <person name="Kohler A."/>
            <person name="Sanchez-Garcia M."/>
            <person name="Andreopoulos B."/>
            <person name="Barry K.W."/>
            <person name="Bonito G."/>
            <person name="Buee M."/>
            <person name="Carver A."/>
            <person name="Chen C."/>
            <person name="Cichocki N."/>
            <person name="Clum A."/>
            <person name="Culley D."/>
            <person name="Crous P.W."/>
            <person name="Fauchery L."/>
            <person name="Girlanda M."/>
            <person name="Hayes R."/>
            <person name="Keri Z."/>
            <person name="Labutti K."/>
            <person name="Lipzen A."/>
            <person name="Lombard V."/>
            <person name="Magnuson J."/>
            <person name="Maillard F."/>
            <person name="Morin E."/>
            <person name="Murat C."/>
            <person name="Nolan M."/>
            <person name="Ohm R."/>
            <person name="Pangilinan J."/>
            <person name="Pereira M."/>
            <person name="Perotto S."/>
            <person name="Peter M."/>
            <person name="Riley R."/>
            <person name="Sitrit Y."/>
            <person name="Stielow B."/>
            <person name="Szollosi G."/>
            <person name="Zifcakova L."/>
            <person name="Stursova M."/>
            <person name="Spatafora J.W."/>
            <person name="Tedersoo L."/>
            <person name="Vaario L.-M."/>
            <person name="Yamada A."/>
            <person name="Yan M."/>
            <person name="Wang P."/>
            <person name="Xu J."/>
            <person name="Bruns T."/>
            <person name="Baldrian P."/>
            <person name="Vilgalys R."/>
            <person name="Henrissat B."/>
            <person name="Grigoriev I.V."/>
            <person name="Hibbett D."/>
            <person name="Nagy L.G."/>
            <person name="Martin F.M."/>
        </authorList>
    </citation>
    <scope>NUCLEOTIDE SEQUENCE</scope>
    <source>
        <strain evidence="1">P2</strain>
    </source>
</reference>
<organism evidence="1 2">
    <name type="scientific">Thelephora ganbajun</name>
    <name type="common">Ganba fungus</name>
    <dbReference type="NCBI Taxonomy" id="370292"/>
    <lineage>
        <taxon>Eukaryota</taxon>
        <taxon>Fungi</taxon>
        <taxon>Dikarya</taxon>
        <taxon>Basidiomycota</taxon>
        <taxon>Agaricomycotina</taxon>
        <taxon>Agaricomycetes</taxon>
        <taxon>Thelephorales</taxon>
        <taxon>Thelephoraceae</taxon>
        <taxon>Thelephora</taxon>
    </lineage>
</organism>
<evidence type="ECO:0000313" key="1">
    <source>
        <dbReference type="EMBL" id="KAF9649017.1"/>
    </source>
</evidence>
<proteinExistence type="predicted"/>
<sequence>MSFAAVTPEYNTRRLSRSSGFPDLLFLAYTFVLIGLWQGGRWFIDGKSTFVMRMMRPSSTEHHPSQGFTHVSVVYKIKCHLAMVFRSGQEDGQEFGADRRQEEDEYLRVGSLVMTVVFESKSTATGKESEGVSWPCRLDIQLQAASAPGRGGTVRVNNEYRKPTWSSFDEQRLTLAHTIRPGSCLPHGDRNPKDCTLASEKDELRQRIVRASGVSGLKGERDLHVGGRKKGSDIAWQPWQTTHFRGQPIKHSFPVCKATNITRAETGVLNGLTDELTWVLESDSHEAPPVAMQTVRTLEVSDLWTLQAFWMAPHTEGIS</sequence>
<comment type="caution">
    <text evidence="1">The sequence shown here is derived from an EMBL/GenBank/DDBJ whole genome shotgun (WGS) entry which is preliminary data.</text>
</comment>
<reference evidence="1" key="2">
    <citation type="journal article" date="2020" name="Nat. Commun.">
        <title>Large-scale genome sequencing of mycorrhizal fungi provides insights into the early evolution of symbiotic traits.</title>
        <authorList>
            <person name="Miyauchi S."/>
            <person name="Kiss E."/>
            <person name="Kuo A."/>
            <person name="Drula E."/>
            <person name="Kohler A."/>
            <person name="Sanchez-Garcia M."/>
            <person name="Morin E."/>
            <person name="Andreopoulos B."/>
            <person name="Barry K.W."/>
            <person name="Bonito G."/>
            <person name="Buee M."/>
            <person name="Carver A."/>
            <person name="Chen C."/>
            <person name="Cichocki N."/>
            <person name="Clum A."/>
            <person name="Culley D."/>
            <person name="Crous P.W."/>
            <person name="Fauchery L."/>
            <person name="Girlanda M."/>
            <person name="Hayes R.D."/>
            <person name="Keri Z."/>
            <person name="LaButti K."/>
            <person name="Lipzen A."/>
            <person name="Lombard V."/>
            <person name="Magnuson J."/>
            <person name="Maillard F."/>
            <person name="Murat C."/>
            <person name="Nolan M."/>
            <person name="Ohm R.A."/>
            <person name="Pangilinan J."/>
            <person name="Pereira M.F."/>
            <person name="Perotto S."/>
            <person name="Peter M."/>
            <person name="Pfister S."/>
            <person name="Riley R."/>
            <person name="Sitrit Y."/>
            <person name="Stielow J.B."/>
            <person name="Szollosi G."/>
            <person name="Zifcakova L."/>
            <person name="Stursova M."/>
            <person name="Spatafora J.W."/>
            <person name="Tedersoo L."/>
            <person name="Vaario L.M."/>
            <person name="Yamada A."/>
            <person name="Yan M."/>
            <person name="Wang P."/>
            <person name="Xu J."/>
            <person name="Bruns T."/>
            <person name="Baldrian P."/>
            <person name="Vilgalys R."/>
            <person name="Dunand C."/>
            <person name="Henrissat B."/>
            <person name="Grigoriev I.V."/>
            <person name="Hibbett D."/>
            <person name="Nagy L.G."/>
            <person name="Martin F.M."/>
        </authorList>
    </citation>
    <scope>NUCLEOTIDE SEQUENCE</scope>
    <source>
        <strain evidence="1">P2</strain>
    </source>
</reference>
<protein>
    <submittedName>
        <fullName evidence="1">Uncharacterized protein</fullName>
    </submittedName>
</protein>
<keyword evidence="2" id="KW-1185">Reference proteome</keyword>
<accession>A0ACB6ZHF1</accession>
<gene>
    <name evidence="1" type="ORF">BDM02DRAFT_3128660</name>
</gene>
<dbReference type="Proteomes" id="UP000886501">
    <property type="component" value="Unassembled WGS sequence"/>
</dbReference>